<protein>
    <recommendedName>
        <fullName evidence="2">Guanosine nucleotide diphosphate dissociation inhibitor</fullName>
    </recommendedName>
</protein>
<reference evidence="3" key="1">
    <citation type="submission" date="2022-08" db="EMBL/GenBank/DDBJ databases">
        <authorList>
            <person name="Gutierrez-Valencia J."/>
        </authorList>
    </citation>
    <scope>NUCLEOTIDE SEQUENCE</scope>
</reference>
<gene>
    <name evidence="3" type="ORF">LITE_LOCUS9344</name>
</gene>
<dbReference type="AlphaFoldDB" id="A0AAV0IHU6"/>
<dbReference type="Proteomes" id="UP001154282">
    <property type="component" value="Unassembled WGS sequence"/>
</dbReference>
<comment type="caution">
    <text evidence="3">The sequence shown here is derived from an EMBL/GenBank/DDBJ whole genome shotgun (WGS) entry which is preliminary data.</text>
</comment>
<dbReference type="PRINTS" id="PR00891">
    <property type="entry name" value="RABGDIREP"/>
</dbReference>
<evidence type="ECO:0000256" key="1">
    <source>
        <dbReference type="ARBA" id="ARBA00005593"/>
    </source>
</evidence>
<evidence type="ECO:0000313" key="4">
    <source>
        <dbReference type="Proteomes" id="UP001154282"/>
    </source>
</evidence>
<dbReference type="InterPro" id="IPR036188">
    <property type="entry name" value="FAD/NAD-bd_sf"/>
</dbReference>
<dbReference type="SUPFAM" id="SSF54373">
    <property type="entry name" value="FAD-linked reductases, C-terminal domain"/>
    <property type="match status" value="1"/>
</dbReference>
<name>A0AAV0IHU6_9ROSI</name>
<dbReference type="PRINTS" id="PR00892">
    <property type="entry name" value="RABGDI"/>
</dbReference>
<dbReference type="Gene3D" id="1.10.405.10">
    <property type="entry name" value="Guanine Nucleotide Dissociation Inhibitor, domain 1"/>
    <property type="match status" value="1"/>
</dbReference>
<dbReference type="InterPro" id="IPR000806">
    <property type="entry name" value="RabGDI"/>
</dbReference>
<dbReference type="PANTHER" id="PTHR11787">
    <property type="entry name" value="RAB GDP-DISSOCIATION INHIBITOR"/>
    <property type="match status" value="1"/>
</dbReference>
<dbReference type="GO" id="GO:0005093">
    <property type="term" value="F:Rab GDP-dissociation inhibitor activity"/>
    <property type="evidence" value="ECO:0007669"/>
    <property type="project" value="InterPro"/>
</dbReference>
<dbReference type="Pfam" id="PF00996">
    <property type="entry name" value="GDI"/>
    <property type="match status" value="1"/>
</dbReference>
<dbReference type="EMBL" id="CAMGYJ010000004">
    <property type="protein sequence ID" value="CAI0396933.1"/>
    <property type="molecule type" value="Genomic_DNA"/>
</dbReference>
<dbReference type="GO" id="GO:0015031">
    <property type="term" value="P:protein transport"/>
    <property type="evidence" value="ECO:0007669"/>
    <property type="project" value="InterPro"/>
</dbReference>
<proteinExistence type="inferred from homology"/>
<accession>A0AAV0IHU6</accession>
<dbReference type="GO" id="GO:0005737">
    <property type="term" value="C:cytoplasm"/>
    <property type="evidence" value="ECO:0007669"/>
    <property type="project" value="TreeGrafter"/>
</dbReference>
<dbReference type="PANTHER" id="PTHR11787:SF8">
    <property type="entry name" value="RAB GDP DISSOCIATION INHIBITOR"/>
    <property type="match status" value="1"/>
</dbReference>
<organism evidence="3 4">
    <name type="scientific">Linum tenue</name>
    <dbReference type="NCBI Taxonomy" id="586396"/>
    <lineage>
        <taxon>Eukaryota</taxon>
        <taxon>Viridiplantae</taxon>
        <taxon>Streptophyta</taxon>
        <taxon>Embryophyta</taxon>
        <taxon>Tracheophyta</taxon>
        <taxon>Spermatophyta</taxon>
        <taxon>Magnoliopsida</taxon>
        <taxon>eudicotyledons</taxon>
        <taxon>Gunneridae</taxon>
        <taxon>Pentapetalae</taxon>
        <taxon>rosids</taxon>
        <taxon>fabids</taxon>
        <taxon>Malpighiales</taxon>
        <taxon>Linaceae</taxon>
        <taxon>Linum</taxon>
    </lineage>
</organism>
<dbReference type="FunFam" id="3.30.519.10:FF:000015">
    <property type="entry name" value="Guanosine nucleotide diphosphate dissociation inhibitor"/>
    <property type="match status" value="1"/>
</dbReference>
<keyword evidence="4" id="KW-1185">Reference proteome</keyword>
<dbReference type="Gene3D" id="3.50.50.60">
    <property type="entry name" value="FAD/NAD(P)-binding domain"/>
    <property type="match status" value="1"/>
</dbReference>
<dbReference type="InterPro" id="IPR018203">
    <property type="entry name" value="GDP_dissociation_inhibitor"/>
</dbReference>
<evidence type="ECO:0000313" key="3">
    <source>
        <dbReference type="EMBL" id="CAI0396933.1"/>
    </source>
</evidence>
<dbReference type="SUPFAM" id="SSF51905">
    <property type="entry name" value="FAD/NAD(P)-binding domain"/>
    <property type="match status" value="2"/>
</dbReference>
<dbReference type="GO" id="GO:0016192">
    <property type="term" value="P:vesicle-mediated transport"/>
    <property type="evidence" value="ECO:0007669"/>
    <property type="project" value="TreeGrafter"/>
</dbReference>
<evidence type="ECO:0000256" key="2">
    <source>
        <dbReference type="RuleBase" id="RU363124"/>
    </source>
</evidence>
<dbReference type="FunFam" id="3.50.50.60:FF:000587">
    <property type="entry name" value="Guanosine nucleotide diphosphate dissociation inhibitor"/>
    <property type="match status" value="1"/>
</dbReference>
<sequence>MDEEYDVIVLGTGLKECILSGLLSVDGLKVLHMDRNDYYGGESASLNLIQLWKRFRGADAPPASLGSSRDYNVDMIPKFMMANGVLVRVLIHTDVTKYLSFKAVDGGFVYNKQKVHKVPATDMEALKSPLMGIFEKRRARKFFIYVQDYNESDPKTHEGLDLTRVTTKELYAESLARFQGGSPYIYPLYGLGELPQAFARLSAVYGGTYMLNKPECKVEFDGEGKVVGVTSEGETAKCKKVVCDPSYLPGKVRKVGKVARAIAIMSHPIPNTNDSHSVQVILPQKQLGRKSDMYLFCCSYSHNVAPKGKFIAFVSTEAETDNPQVELKPGIDLLGPVDEIFFENYDRYEPVNEPSLDNCFISASYDATTHFESTVTDVLNMYTMITGKNLDLSVDLSAASAAEEY</sequence>
<comment type="similarity">
    <text evidence="1 2">Belongs to the Rab GDI family.</text>
</comment>
<dbReference type="GO" id="GO:0007264">
    <property type="term" value="P:small GTPase-mediated signal transduction"/>
    <property type="evidence" value="ECO:0007669"/>
    <property type="project" value="InterPro"/>
</dbReference>
<dbReference type="Gene3D" id="3.30.519.10">
    <property type="entry name" value="Guanine Nucleotide Dissociation Inhibitor, domain 2"/>
    <property type="match status" value="2"/>
</dbReference>